<dbReference type="Pfam" id="PF00565">
    <property type="entry name" value="SNase"/>
    <property type="match status" value="1"/>
</dbReference>
<proteinExistence type="predicted"/>
<organism evidence="2 3">
    <name type="scientific">Hoeflea algicola</name>
    <dbReference type="NCBI Taxonomy" id="2983763"/>
    <lineage>
        <taxon>Bacteria</taxon>
        <taxon>Pseudomonadati</taxon>
        <taxon>Pseudomonadota</taxon>
        <taxon>Alphaproteobacteria</taxon>
        <taxon>Hyphomicrobiales</taxon>
        <taxon>Rhizobiaceae</taxon>
        <taxon>Hoeflea</taxon>
    </lineage>
</organism>
<dbReference type="Proteomes" id="UP001073227">
    <property type="component" value="Unassembled WGS sequence"/>
</dbReference>
<dbReference type="PROSITE" id="PS50830">
    <property type="entry name" value="TNASE_3"/>
    <property type="match status" value="1"/>
</dbReference>
<name>A0ABT3Z5W3_9HYPH</name>
<reference evidence="2" key="1">
    <citation type="submission" date="2022-10" db="EMBL/GenBank/DDBJ databases">
        <title>Hoeflea sp. G2-23, isolated from marine algae.</title>
        <authorList>
            <person name="Kristyanto S."/>
            <person name="Kim J.M."/>
            <person name="Jeon C.O."/>
        </authorList>
    </citation>
    <scope>NUCLEOTIDE SEQUENCE</scope>
    <source>
        <strain evidence="2">G2-23</strain>
    </source>
</reference>
<evidence type="ECO:0000313" key="3">
    <source>
        <dbReference type="Proteomes" id="UP001073227"/>
    </source>
</evidence>
<sequence length="194" mass="21835">MGKVYRFKPRRRFASGQFALAGADRPARKHSKTHPQSLPRRSAPFLLAGLLLALISYNLLQPSLALPSLGSVRDAAQFHHSFSVCSGSARINCVIDGDTIYLDGEKIRIADINTPEISRPACHRERTLANQAQIRLVELLNAGPAELRRTETRDRDVYGRKLRSIYRNGRSLGDTLIDEGLAHRWRGYKQSWCN</sequence>
<dbReference type="Gene3D" id="2.40.50.90">
    <property type="match status" value="1"/>
</dbReference>
<accession>A0ABT3Z5W3</accession>
<dbReference type="InterPro" id="IPR016071">
    <property type="entry name" value="Staphylococal_nuclease_OB-fold"/>
</dbReference>
<dbReference type="InterPro" id="IPR035437">
    <property type="entry name" value="SNase_OB-fold_sf"/>
</dbReference>
<evidence type="ECO:0000313" key="2">
    <source>
        <dbReference type="EMBL" id="MCY0147163.1"/>
    </source>
</evidence>
<dbReference type="EMBL" id="JAOVZR010000001">
    <property type="protein sequence ID" value="MCY0147163.1"/>
    <property type="molecule type" value="Genomic_DNA"/>
</dbReference>
<dbReference type="RefSeq" id="WP_267652773.1">
    <property type="nucleotide sequence ID" value="NZ_JAOVZR010000001.1"/>
</dbReference>
<comment type="caution">
    <text evidence="2">The sequence shown here is derived from an EMBL/GenBank/DDBJ whole genome shotgun (WGS) entry which is preliminary data.</text>
</comment>
<protein>
    <submittedName>
        <fullName evidence="2">Thermonuclease family protein</fullName>
    </submittedName>
</protein>
<feature type="domain" description="TNase-like" evidence="1">
    <location>
        <begin position="85"/>
        <end position="182"/>
    </location>
</feature>
<evidence type="ECO:0000259" key="1">
    <source>
        <dbReference type="PROSITE" id="PS50830"/>
    </source>
</evidence>
<gene>
    <name evidence="2" type="ORF">OEG84_05395</name>
</gene>
<keyword evidence="3" id="KW-1185">Reference proteome</keyword>
<dbReference type="SUPFAM" id="SSF50199">
    <property type="entry name" value="Staphylococcal nuclease"/>
    <property type="match status" value="1"/>
</dbReference>